<dbReference type="Proteomes" id="UP000650467">
    <property type="component" value="Unassembled WGS sequence"/>
</dbReference>
<accession>A0A836B0W0</accession>
<dbReference type="PANTHER" id="PTHR19879:SF9">
    <property type="entry name" value="TRANSCRIPTION INITIATION FACTOR TFIID SUBUNIT 5"/>
    <property type="match status" value="1"/>
</dbReference>
<gene>
    <name evidence="2" type="ORF">HXX76_001235</name>
</gene>
<reference evidence="2" key="1">
    <citation type="journal article" date="2020" name="bioRxiv">
        <title>Comparative genomics of Chlamydomonas.</title>
        <authorList>
            <person name="Craig R.J."/>
            <person name="Hasan A.R."/>
            <person name="Ness R.W."/>
            <person name="Keightley P.D."/>
        </authorList>
    </citation>
    <scope>NUCLEOTIDE SEQUENCE</scope>
    <source>
        <strain evidence="2">SAG 7.73</strain>
    </source>
</reference>
<dbReference type="InterPro" id="IPR015943">
    <property type="entry name" value="WD40/YVTN_repeat-like_dom_sf"/>
</dbReference>
<dbReference type="InterPro" id="IPR036322">
    <property type="entry name" value="WD40_repeat_dom_sf"/>
</dbReference>
<evidence type="ECO:0008006" key="4">
    <source>
        <dbReference type="Google" id="ProtNLM"/>
    </source>
</evidence>
<feature type="region of interest" description="Disordered" evidence="1">
    <location>
        <begin position="65"/>
        <end position="119"/>
    </location>
</feature>
<dbReference type="EMBL" id="JAEHOC010000002">
    <property type="protein sequence ID" value="KAG2444485.1"/>
    <property type="molecule type" value="Genomic_DNA"/>
</dbReference>
<dbReference type="SMART" id="SM00320">
    <property type="entry name" value="WD40"/>
    <property type="match status" value="5"/>
</dbReference>
<sequence>MADTELDPDRLAQLMVLQWLHENGWHDALRVLEKATGRLYDEGSLPEASQLMQLVWRRVEEKLEEQELLDDEEGEGDAGGGEEAEGEGGEPSASTSAAAGDTGAAARRTGGGMRVSRAVRRRRQEEALQLLRAAGAGAGAGVDGGGGGGDCSDSEPEVMWEARVGSAALLCLALHPAYSSGLPLVAVGAMDGRVTVLHGPTGAVLAAVQAHAKYVVRVAWAAADAASPDCATAAASGAATASDGGSTATSSPTAAASGGAGAALAGAAGAAGGIQPLLLASGSTDETVSVHRLDLDLDQAAAAAAAEAAAAVEQEVDERVSPRRPRAAKAAGAGAGGGGVDLASLQEVEAAGIGRLSLVKQVPYGAAVTDVAFLTDGYRLAVGVRGSNYLRLLDCRALLEAAAAAGGGGGGGAVREVLVNMNEAGDDHVSFAAKQLLPSPCGRYLLVCTDTPRLLVLRTSDWSVLRLVFGLPTDQFPQPAAAWHRDGNYIYAAGANAQLCVFHLGSGRLVHTAQPHKINVRDLDYDPRRNLLATCSFDKTVKLLGCPPADS</sequence>
<feature type="compositionally biased region" description="Low complexity" evidence="1">
    <location>
        <begin position="90"/>
        <end position="108"/>
    </location>
</feature>
<proteinExistence type="predicted"/>
<dbReference type="AlphaFoldDB" id="A0A836B0W0"/>
<evidence type="ECO:0000256" key="1">
    <source>
        <dbReference type="SAM" id="MobiDB-lite"/>
    </source>
</evidence>
<dbReference type="OrthoDB" id="1932312at2759"/>
<evidence type="ECO:0000313" key="2">
    <source>
        <dbReference type="EMBL" id="KAG2444485.1"/>
    </source>
</evidence>
<dbReference type="SUPFAM" id="SSF50978">
    <property type="entry name" value="WD40 repeat-like"/>
    <property type="match status" value="1"/>
</dbReference>
<dbReference type="Gene3D" id="2.130.10.10">
    <property type="entry name" value="YVTN repeat-like/Quinoprotein amine dehydrogenase"/>
    <property type="match status" value="2"/>
</dbReference>
<feature type="region of interest" description="Disordered" evidence="1">
    <location>
        <begin position="313"/>
        <end position="332"/>
    </location>
</feature>
<keyword evidence="3" id="KW-1185">Reference proteome</keyword>
<evidence type="ECO:0000313" key="3">
    <source>
        <dbReference type="Proteomes" id="UP000650467"/>
    </source>
</evidence>
<dbReference type="PANTHER" id="PTHR19879">
    <property type="entry name" value="TRANSCRIPTION INITIATION FACTOR TFIID"/>
    <property type="match status" value="1"/>
</dbReference>
<organism evidence="2 3">
    <name type="scientific">Chlamydomonas incerta</name>
    <dbReference type="NCBI Taxonomy" id="51695"/>
    <lineage>
        <taxon>Eukaryota</taxon>
        <taxon>Viridiplantae</taxon>
        <taxon>Chlorophyta</taxon>
        <taxon>core chlorophytes</taxon>
        <taxon>Chlorophyceae</taxon>
        <taxon>CS clade</taxon>
        <taxon>Chlamydomonadales</taxon>
        <taxon>Chlamydomonadaceae</taxon>
        <taxon>Chlamydomonas</taxon>
    </lineage>
</organism>
<dbReference type="InterPro" id="IPR001680">
    <property type="entry name" value="WD40_rpt"/>
</dbReference>
<dbReference type="Pfam" id="PF00400">
    <property type="entry name" value="WD40"/>
    <property type="match status" value="1"/>
</dbReference>
<comment type="caution">
    <text evidence="2">The sequence shown here is derived from an EMBL/GenBank/DDBJ whole genome shotgun (WGS) entry which is preliminary data.</text>
</comment>
<feature type="compositionally biased region" description="Acidic residues" evidence="1">
    <location>
        <begin position="65"/>
        <end position="88"/>
    </location>
</feature>
<name>A0A836B0W0_CHLIN</name>
<protein>
    <recommendedName>
        <fullName evidence="4">LisH domain-containing protein</fullName>
    </recommendedName>
</protein>